<dbReference type="Gene3D" id="2.30.30.90">
    <property type="match status" value="1"/>
</dbReference>
<gene>
    <name evidence="3" type="ORF">V6E02_00345</name>
</gene>
<dbReference type="InterPro" id="IPR008988">
    <property type="entry name" value="Transcriptional_repressor_C"/>
</dbReference>
<protein>
    <submittedName>
        <fullName evidence="3">FeoA family protein</fullName>
    </submittedName>
</protein>
<evidence type="ECO:0000313" key="3">
    <source>
        <dbReference type="EMBL" id="MEO1765671.1"/>
    </source>
</evidence>
<proteinExistence type="predicted"/>
<dbReference type="InterPro" id="IPR052713">
    <property type="entry name" value="FeoA"/>
</dbReference>
<dbReference type="SUPFAM" id="SSF50037">
    <property type="entry name" value="C-terminal domain of transcriptional repressors"/>
    <property type="match status" value="1"/>
</dbReference>
<dbReference type="SMART" id="SM00899">
    <property type="entry name" value="FeoA"/>
    <property type="match status" value="1"/>
</dbReference>
<dbReference type="EMBL" id="JBAJEX010000001">
    <property type="protein sequence ID" value="MEO1765671.1"/>
    <property type="molecule type" value="Genomic_DNA"/>
</dbReference>
<dbReference type="Pfam" id="PF04023">
    <property type="entry name" value="FeoA"/>
    <property type="match status" value="1"/>
</dbReference>
<organism evidence="3 4">
    <name type="scientific">Thiobacter aerophilum</name>
    <dbReference type="NCBI Taxonomy" id="3121275"/>
    <lineage>
        <taxon>Bacteria</taxon>
        <taxon>Pseudomonadati</taxon>
        <taxon>Pseudomonadota</taxon>
        <taxon>Betaproteobacteria</taxon>
        <taxon>Burkholderiales</taxon>
        <taxon>Thiobacteraceae</taxon>
        <taxon>Thiobacter</taxon>
    </lineage>
</organism>
<keyword evidence="4" id="KW-1185">Reference proteome</keyword>
<dbReference type="PANTHER" id="PTHR42954:SF2">
    <property type="entry name" value="FE(2+) TRANSPORT PROTEIN A"/>
    <property type="match status" value="1"/>
</dbReference>
<name>A0ABV0EB06_9BURK</name>
<accession>A0ABV0EB06</accession>
<dbReference type="RefSeq" id="WP_347306033.1">
    <property type="nucleotide sequence ID" value="NZ_JBAJEX010000001.1"/>
</dbReference>
<comment type="caution">
    <text evidence="3">The sequence shown here is derived from an EMBL/GenBank/DDBJ whole genome shotgun (WGS) entry which is preliminary data.</text>
</comment>
<dbReference type="InterPro" id="IPR038157">
    <property type="entry name" value="FeoA_core_dom"/>
</dbReference>
<sequence>MDTLASLKPGETAIITGLHFDEALNARLAAMGLRVGRRIALIRRACCKGPLQVRVGSTDVMLRPREARHIDIART</sequence>
<reference evidence="3 4" key="1">
    <citation type="submission" date="2024-02" db="EMBL/GenBank/DDBJ databases">
        <title>New thermophilic sulfur-oxidizing bacteria from a hot springs of the Uzon caldera (Kamchatka, Russia).</title>
        <authorList>
            <person name="Dukat A.M."/>
            <person name="Elcheninov A.G."/>
            <person name="Frolov E.N."/>
        </authorList>
    </citation>
    <scope>NUCLEOTIDE SEQUENCE [LARGE SCALE GENOMIC DNA]</scope>
    <source>
        <strain evidence="3 4">AK1</strain>
    </source>
</reference>
<dbReference type="InterPro" id="IPR007167">
    <property type="entry name" value="Fe-transptr_FeoA-like"/>
</dbReference>
<dbReference type="PANTHER" id="PTHR42954">
    <property type="entry name" value="FE(2+) TRANSPORT PROTEIN A"/>
    <property type="match status" value="1"/>
</dbReference>
<dbReference type="Proteomes" id="UP001482231">
    <property type="component" value="Unassembled WGS sequence"/>
</dbReference>
<evidence type="ECO:0000259" key="2">
    <source>
        <dbReference type="SMART" id="SM00899"/>
    </source>
</evidence>
<evidence type="ECO:0000313" key="4">
    <source>
        <dbReference type="Proteomes" id="UP001482231"/>
    </source>
</evidence>
<feature type="domain" description="Ferrous iron transporter FeoA-like" evidence="2">
    <location>
        <begin position="2"/>
        <end position="74"/>
    </location>
</feature>
<keyword evidence="1" id="KW-0408">Iron</keyword>
<evidence type="ECO:0000256" key="1">
    <source>
        <dbReference type="ARBA" id="ARBA00023004"/>
    </source>
</evidence>